<dbReference type="AlphaFoldDB" id="A0A7N2LVS1"/>
<evidence type="ECO:0000313" key="4">
    <source>
        <dbReference type="EnsemblPlants" id="QL06p003400:mrna"/>
    </source>
</evidence>
<dbReference type="EMBL" id="LRBV02000006">
    <property type="status" value="NOT_ANNOTATED_CDS"/>
    <property type="molecule type" value="Genomic_DNA"/>
</dbReference>
<protein>
    <recommendedName>
        <fullName evidence="3">Alpha/beta hydrolase fold-3 domain-containing protein</fullName>
    </recommendedName>
</protein>
<name>A0A7N2LVS1_QUELO</name>
<proteinExistence type="inferred from homology"/>
<evidence type="ECO:0000256" key="1">
    <source>
        <dbReference type="ARBA" id="ARBA00010515"/>
    </source>
</evidence>
<dbReference type="SUPFAM" id="SSF53474">
    <property type="entry name" value="alpha/beta-Hydrolases"/>
    <property type="match status" value="1"/>
</dbReference>
<evidence type="ECO:0000256" key="2">
    <source>
        <dbReference type="SAM" id="MobiDB-lite"/>
    </source>
</evidence>
<dbReference type="Proteomes" id="UP000594261">
    <property type="component" value="Chromosome 6"/>
</dbReference>
<dbReference type="PANTHER" id="PTHR23024:SF551">
    <property type="entry name" value="2-HYDROXYISOFLAVANONE DEHYDRATASE-LIKE"/>
    <property type="match status" value="1"/>
</dbReference>
<accession>A0A7N2LVS1</accession>
<dbReference type="InParanoid" id="A0A7N2LVS1"/>
<dbReference type="Pfam" id="PF07859">
    <property type="entry name" value="Abhydrolase_3"/>
    <property type="match status" value="1"/>
</dbReference>
<dbReference type="GO" id="GO:0016787">
    <property type="term" value="F:hydrolase activity"/>
    <property type="evidence" value="ECO:0007669"/>
    <property type="project" value="InterPro"/>
</dbReference>
<evidence type="ECO:0000259" key="3">
    <source>
        <dbReference type="Pfam" id="PF07859"/>
    </source>
</evidence>
<dbReference type="InterPro" id="IPR050466">
    <property type="entry name" value="Carboxylest/Gibb_receptor"/>
</dbReference>
<evidence type="ECO:0000313" key="5">
    <source>
        <dbReference type="Proteomes" id="UP000594261"/>
    </source>
</evidence>
<sequence>MCPHRLTTRKLESDQRTSPSHRTPPSLLASTSQVSTKPTFQNSPSWSTSMAEACLKCVFSFNHQRYLNSLVAQAQVVAVSFEYRLAPEHLLPIAYEDCWAALQWVALHSLNNGANIVHNIAMRVDVESLHGGVKIFGAFLNHPLFWGSKPIGAPGGIDNPLSPGALSLAGLGCSRVLVAVAEKDKLRDTIEVFLTMKN</sequence>
<dbReference type="InterPro" id="IPR013094">
    <property type="entry name" value="AB_hydrolase_3"/>
</dbReference>
<dbReference type="InterPro" id="IPR029058">
    <property type="entry name" value="AB_hydrolase_fold"/>
</dbReference>
<feature type="compositionally biased region" description="Polar residues" evidence="2">
    <location>
        <begin position="16"/>
        <end position="45"/>
    </location>
</feature>
<dbReference type="PANTHER" id="PTHR23024">
    <property type="entry name" value="ARYLACETAMIDE DEACETYLASE"/>
    <property type="match status" value="1"/>
</dbReference>
<reference evidence="4 5" key="1">
    <citation type="journal article" date="2016" name="G3 (Bethesda)">
        <title>First Draft Assembly and Annotation of the Genome of a California Endemic Oak Quercus lobata Nee (Fagaceae).</title>
        <authorList>
            <person name="Sork V.L."/>
            <person name="Fitz-Gibbon S.T."/>
            <person name="Puiu D."/>
            <person name="Crepeau M."/>
            <person name="Gugger P.F."/>
            <person name="Sherman R."/>
            <person name="Stevens K."/>
            <person name="Langley C.H."/>
            <person name="Pellegrini M."/>
            <person name="Salzberg S.L."/>
        </authorList>
    </citation>
    <scope>NUCLEOTIDE SEQUENCE [LARGE SCALE GENOMIC DNA]</scope>
    <source>
        <strain evidence="4 5">cv. SW786</strain>
    </source>
</reference>
<dbReference type="OMA" id="ESDQRTS"/>
<feature type="domain" description="Alpha/beta hydrolase fold-3" evidence="3">
    <location>
        <begin position="62"/>
        <end position="114"/>
    </location>
</feature>
<comment type="similarity">
    <text evidence="1">Belongs to the 'GDXG' lipolytic enzyme family.</text>
</comment>
<dbReference type="EnsemblPlants" id="QL06p003400:mrna">
    <property type="protein sequence ID" value="QL06p003400:mrna"/>
    <property type="gene ID" value="QL06p003400"/>
</dbReference>
<keyword evidence="5" id="KW-1185">Reference proteome</keyword>
<reference evidence="4" key="2">
    <citation type="submission" date="2021-01" db="UniProtKB">
        <authorList>
            <consortium name="EnsemblPlants"/>
        </authorList>
    </citation>
    <scope>IDENTIFICATION</scope>
</reference>
<dbReference type="Gramene" id="QL06p003400:mrna">
    <property type="protein sequence ID" value="QL06p003400:mrna"/>
    <property type="gene ID" value="QL06p003400"/>
</dbReference>
<feature type="region of interest" description="Disordered" evidence="2">
    <location>
        <begin position="1"/>
        <end position="45"/>
    </location>
</feature>
<dbReference type="Gene3D" id="3.40.50.1820">
    <property type="entry name" value="alpha/beta hydrolase"/>
    <property type="match status" value="1"/>
</dbReference>
<organism evidence="4 5">
    <name type="scientific">Quercus lobata</name>
    <name type="common">Valley oak</name>
    <dbReference type="NCBI Taxonomy" id="97700"/>
    <lineage>
        <taxon>Eukaryota</taxon>
        <taxon>Viridiplantae</taxon>
        <taxon>Streptophyta</taxon>
        <taxon>Embryophyta</taxon>
        <taxon>Tracheophyta</taxon>
        <taxon>Spermatophyta</taxon>
        <taxon>Magnoliopsida</taxon>
        <taxon>eudicotyledons</taxon>
        <taxon>Gunneridae</taxon>
        <taxon>Pentapetalae</taxon>
        <taxon>rosids</taxon>
        <taxon>fabids</taxon>
        <taxon>Fagales</taxon>
        <taxon>Fagaceae</taxon>
        <taxon>Quercus</taxon>
    </lineage>
</organism>